<keyword evidence="2" id="KW-1185">Reference proteome</keyword>
<sequence length="128" mass="14838">MRDRLAWATYLRYRRVYTRRPHSGCCEHDVRSSELPQPEVEFYSPRVLFRGEVAESPGLFFRFPPVFGEGAFTSLSSRKPTVLLLPLIQYRWSQHPQTGLPSLRPDSYQSNWASKQSHPAPKMAPPTF</sequence>
<dbReference type="EMBL" id="JAMKPW020000006">
    <property type="protein sequence ID" value="KAK8217221.1"/>
    <property type="molecule type" value="Genomic_DNA"/>
</dbReference>
<name>A0ACC3SJV0_9PEZI</name>
<evidence type="ECO:0000313" key="2">
    <source>
        <dbReference type="Proteomes" id="UP001320706"/>
    </source>
</evidence>
<protein>
    <submittedName>
        <fullName evidence="1">Uncharacterized protein</fullName>
    </submittedName>
</protein>
<gene>
    <name evidence="1" type="ORF">M8818_001474</name>
</gene>
<accession>A0ACC3SJV0</accession>
<evidence type="ECO:0000313" key="1">
    <source>
        <dbReference type="EMBL" id="KAK8217221.1"/>
    </source>
</evidence>
<comment type="caution">
    <text evidence="1">The sequence shown here is derived from an EMBL/GenBank/DDBJ whole genome shotgun (WGS) entry which is preliminary data.</text>
</comment>
<dbReference type="Proteomes" id="UP001320706">
    <property type="component" value="Unassembled WGS sequence"/>
</dbReference>
<proteinExistence type="predicted"/>
<reference evidence="1" key="1">
    <citation type="submission" date="2024-02" db="EMBL/GenBank/DDBJ databases">
        <title>Metagenome Assembled Genome of Zalaria obscura JY119.</title>
        <authorList>
            <person name="Vighnesh L."/>
            <person name="Jagadeeshwari U."/>
            <person name="Venkata Ramana C."/>
            <person name="Sasikala C."/>
        </authorList>
    </citation>
    <scope>NUCLEOTIDE SEQUENCE</scope>
    <source>
        <strain evidence="1">JY119</strain>
    </source>
</reference>
<organism evidence="1 2">
    <name type="scientific">Zalaria obscura</name>
    <dbReference type="NCBI Taxonomy" id="2024903"/>
    <lineage>
        <taxon>Eukaryota</taxon>
        <taxon>Fungi</taxon>
        <taxon>Dikarya</taxon>
        <taxon>Ascomycota</taxon>
        <taxon>Pezizomycotina</taxon>
        <taxon>Dothideomycetes</taxon>
        <taxon>Dothideomycetidae</taxon>
        <taxon>Dothideales</taxon>
        <taxon>Zalariaceae</taxon>
        <taxon>Zalaria</taxon>
    </lineage>
</organism>